<organism evidence="4 5">
    <name type="scientific">Streptoalloteichus tenebrarius (strain ATCC 17920 / DSM 40477 / JCM 4838 / CBS 697.72 / NBRC 16177 / NCIMB 11028 / NRRL B-12390 / A12253. 1 / ISP 5477)</name>
    <name type="common">Streptomyces tenebrarius</name>
    <dbReference type="NCBI Taxonomy" id="1933"/>
    <lineage>
        <taxon>Bacteria</taxon>
        <taxon>Bacillati</taxon>
        <taxon>Actinomycetota</taxon>
        <taxon>Actinomycetes</taxon>
        <taxon>Pseudonocardiales</taxon>
        <taxon>Pseudonocardiaceae</taxon>
        <taxon>Streptoalloteichus</taxon>
    </lineage>
</organism>
<dbReference type="InterPro" id="IPR050515">
    <property type="entry name" value="Beta-lactam/transpept"/>
</dbReference>
<evidence type="ECO:0000313" key="4">
    <source>
        <dbReference type="EMBL" id="MCP2257745.1"/>
    </source>
</evidence>
<keyword evidence="4" id="KW-0132">Cell division</keyword>
<accession>A0ABT1HQF8</accession>
<dbReference type="Gene3D" id="3.40.710.10">
    <property type="entry name" value="DD-peptidase/beta-lactamase superfamily"/>
    <property type="match status" value="1"/>
</dbReference>
<evidence type="ECO:0000256" key="1">
    <source>
        <dbReference type="SAM" id="Phobius"/>
    </source>
</evidence>
<dbReference type="GO" id="GO:0051301">
    <property type="term" value="P:cell division"/>
    <property type="evidence" value="ECO:0007669"/>
    <property type="project" value="UniProtKB-KW"/>
</dbReference>
<comment type="caution">
    <text evidence="4">The sequence shown here is derived from an EMBL/GenBank/DDBJ whole genome shotgun (WGS) entry which is preliminary data.</text>
</comment>
<protein>
    <submittedName>
        <fullName evidence="4">Cell division protein FtsI/penicillin-binding protein 2</fullName>
    </submittedName>
</protein>
<keyword evidence="1" id="KW-0812">Transmembrane</keyword>
<dbReference type="Proteomes" id="UP001205311">
    <property type="component" value="Unassembled WGS sequence"/>
</dbReference>
<dbReference type="SUPFAM" id="SSF56601">
    <property type="entry name" value="beta-lactamase/transpeptidase-like"/>
    <property type="match status" value="1"/>
</dbReference>
<sequence length="621" mass="64132">MSKKGWRRGVLVTGGVLTVGVVVAGISVLWPSDKKGPPPSAAATSTAEQGVTAESAARQFLTAFANGDARTAASLTDAPDTAEAALRDTREALRPASVLTSVTSVSVKDAAASATAGYSVTWQLGGERTWAYEGSMEVVRTDRWRVRWAPGVVHPKLAANQKLALRVDQIGPAVVDPAGQPLLAWDVGVAVLLDRRQATNLDDVVTKLSTAISPVDAKVTKQSIVDGLATVMSGQPYEVATLPEAEYQRIKPQIYNLPGVSFQSRSALRGVDPELRSYLMGSMHKALEGKDAGSRGWRVVAVDDASGGETVLHQQEGKATTPITATLRSEIQKAAQRALAAQPKAAALVAIAPSSGEILAAAQNAAADQLGDVALQKRVPPGSTFKMVTASAVLQNGLATPDTPLPCPGTTRVGARTLPNENRFDLGTVPLRTAFAASCNTTFAELAAKLPADALPTAAAQLGLVADYDVPGITTLAGSVPTSPEDAQRVEDAIGQGRVETSPFGMAVAAATVAAGRNVSPVLLRGRRTSVSGAIAPPPATALPALRGMMREVVTSGTAKELAGIAGLHGKTGTAEYQDDGRSHGWFVGFRGDVAFAVLVMDGGSSKPAVRIAGDFLNAVG</sequence>
<feature type="domain" description="Penicillin-binding protein transpeptidase" evidence="2">
    <location>
        <begin position="347"/>
        <end position="615"/>
    </location>
</feature>
<name>A0ABT1HQF8_STRSD</name>
<evidence type="ECO:0000259" key="3">
    <source>
        <dbReference type="Pfam" id="PF05223"/>
    </source>
</evidence>
<keyword evidence="4" id="KW-0131">Cell cycle</keyword>
<keyword evidence="5" id="KW-1185">Reference proteome</keyword>
<dbReference type="PANTHER" id="PTHR30627">
    <property type="entry name" value="PEPTIDOGLYCAN D,D-TRANSPEPTIDASE"/>
    <property type="match status" value="1"/>
</dbReference>
<reference evidence="4 5" key="1">
    <citation type="submission" date="2022-06" db="EMBL/GenBank/DDBJ databases">
        <title>Genomic Encyclopedia of Archaeal and Bacterial Type Strains, Phase II (KMG-II): from individual species to whole genera.</title>
        <authorList>
            <person name="Goeker M."/>
        </authorList>
    </citation>
    <scope>NUCLEOTIDE SEQUENCE [LARGE SCALE GENOMIC DNA]</scope>
    <source>
        <strain evidence="4 5">DSM 40477</strain>
    </source>
</reference>
<gene>
    <name evidence="4" type="ORF">LX15_001431</name>
</gene>
<feature type="domain" description="NTF2-like N-terminal transpeptidase" evidence="3">
    <location>
        <begin position="52"/>
        <end position="161"/>
    </location>
</feature>
<dbReference type="EMBL" id="JAMTCP010000005">
    <property type="protein sequence ID" value="MCP2257745.1"/>
    <property type="molecule type" value="Genomic_DNA"/>
</dbReference>
<dbReference type="PANTHER" id="PTHR30627:SF24">
    <property type="entry name" value="PENICILLIN-BINDING PROTEIN 4B"/>
    <property type="match status" value="1"/>
</dbReference>
<dbReference type="InterPro" id="IPR001460">
    <property type="entry name" value="PCN-bd_Tpept"/>
</dbReference>
<dbReference type="InterPro" id="IPR007887">
    <property type="entry name" value="MecA_N"/>
</dbReference>
<proteinExistence type="predicted"/>
<keyword evidence="1" id="KW-1133">Transmembrane helix</keyword>
<dbReference type="Pfam" id="PF00905">
    <property type="entry name" value="Transpeptidase"/>
    <property type="match status" value="1"/>
</dbReference>
<evidence type="ECO:0000259" key="2">
    <source>
        <dbReference type="Pfam" id="PF00905"/>
    </source>
</evidence>
<dbReference type="InterPro" id="IPR012338">
    <property type="entry name" value="Beta-lactam/transpept-like"/>
</dbReference>
<keyword evidence="1" id="KW-0472">Membrane</keyword>
<dbReference type="Pfam" id="PF05223">
    <property type="entry name" value="MecA_N"/>
    <property type="match status" value="1"/>
</dbReference>
<feature type="transmembrane region" description="Helical" evidence="1">
    <location>
        <begin position="9"/>
        <end position="30"/>
    </location>
</feature>
<evidence type="ECO:0000313" key="5">
    <source>
        <dbReference type="Proteomes" id="UP001205311"/>
    </source>
</evidence>